<protein>
    <recommendedName>
        <fullName evidence="1">REase AHJR-like domain-containing protein</fullName>
    </recommendedName>
</protein>
<accession>A0A933RUL4</accession>
<dbReference type="Proteomes" id="UP000782519">
    <property type="component" value="Unassembled WGS sequence"/>
</dbReference>
<dbReference type="InterPro" id="IPR037038">
    <property type="entry name" value="HepT-like_sf"/>
</dbReference>
<gene>
    <name evidence="2" type="ORF">HZA66_03765</name>
</gene>
<feature type="domain" description="REase AHJR-like" evidence="1">
    <location>
        <begin position="2"/>
        <end position="118"/>
    </location>
</feature>
<dbReference type="EMBL" id="JACRJB010000010">
    <property type="protein sequence ID" value="MBI5128535.1"/>
    <property type="molecule type" value="Genomic_DNA"/>
</dbReference>
<evidence type="ECO:0000259" key="1">
    <source>
        <dbReference type="Pfam" id="PF18743"/>
    </source>
</evidence>
<reference evidence="2" key="1">
    <citation type="submission" date="2020-07" db="EMBL/GenBank/DDBJ databases">
        <title>Huge and variable diversity of episymbiotic CPR bacteria and DPANN archaea in groundwater ecosystems.</title>
        <authorList>
            <person name="He C.Y."/>
            <person name="Keren R."/>
            <person name="Whittaker M."/>
            <person name="Farag I.F."/>
            <person name="Doudna J."/>
            <person name="Cate J.H.D."/>
            <person name="Banfield J.F."/>
        </authorList>
    </citation>
    <scope>NUCLEOTIDE SEQUENCE</scope>
    <source>
        <strain evidence="2">NC_groundwater_1818_Pr3_B-0.1um_66_35</strain>
    </source>
</reference>
<sequence length="216" mass="23729">MTSTDVAERDVIELVLPRYRDEGYEVYVHPSPSLLPPFMKSYQPDAIALRDGRKIAIEVVRGDEASRKAESLHSLFAEQDDWELQIIYAPPLSSRSNLLIASRPIILESIRRVDALREAGDRLPSLMMAWATFEAIGRALLPTQLGQPQSPARLVEVLASEGIITPDEAQVLRRASAIRNAVAHGAIDAVVDDELLQQVIAILSTLAEMAPAEALS</sequence>
<evidence type="ECO:0000313" key="2">
    <source>
        <dbReference type="EMBL" id="MBI5128535.1"/>
    </source>
</evidence>
<proteinExistence type="predicted"/>
<dbReference type="Gene3D" id="1.20.120.580">
    <property type="entry name" value="bsu32300-like"/>
    <property type="match status" value="1"/>
</dbReference>
<dbReference type="InterPro" id="IPR040902">
    <property type="entry name" value="AHJR-like"/>
</dbReference>
<evidence type="ECO:0000313" key="3">
    <source>
        <dbReference type="Proteomes" id="UP000782519"/>
    </source>
</evidence>
<comment type="caution">
    <text evidence="2">The sequence shown here is derived from an EMBL/GenBank/DDBJ whole genome shotgun (WGS) entry which is preliminary data.</text>
</comment>
<dbReference type="AlphaFoldDB" id="A0A933RUL4"/>
<dbReference type="Pfam" id="PF18743">
    <property type="entry name" value="AHJR-like"/>
    <property type="match status" value="1"/>
</dbReference>
<organism evidence="2 3">
    <name type="scientific">Rhodopseudomonas palustris</name>
    <dbReference type="NCBI Taxonomy" id="1076"/>
    <lineage>
        <taxon>Bacteria</taxon>
        <taxon>Pseudomonadati</taxon>
        <taxon>Pseudomonadota</taxon>
        <taxon>Alphaproteobacteria</taxon>
        <taxon>Hyphomicrobiales</taxon>
        <taxon>Nitrobacteraceae</taxon>
        <taxon>Rhodopseudomonas</taxon>
    </lineage>
</organism>
<name>A0A933RUL4_RHOPL</name>